<gene>
    <name evidence="2" type="ORF">CSR02_14465</name>
</gene>
<dbReference type="Proteomes" id="UP000228751">
    <property type="component" value="Unassembled WGS sequence"/>
</dbReference>
<organism evidence="2 3">
    <name type="scientific">Acetobacter pomorum</name>
    <dbReference type="NCBI Taxonomy" id="65959"/>
    <lineage>
        <taxon>Bacteria</taxon>
        <taxon>Pseudomonadati</taxon>
        <taxon>Pseudomonadota</taxon>
        <taxon>Alphaproteobacteria</taxon>
        <taxon>Acetobacterales</taxon>
        <taxon>Acetobacteraceae</taxon>
        <taxon>Acetobacter</taxon>
    </lineage>
</organism>
<dbReference type="RefSeq" id="WP_099542140.1">
    <property type="nucleotide sequence ID" value="NZ_PEBQ01000184.1"/>
</dbReference>
<feature type="region of interest" description="Disordered" evidence="1">
    <location>
        <begin position="108"/>
        <end position="134"/>
    </location>
</feature>
<dbReference type="AlphaFoldDB" id="A0A2G4R8F9"/>
<protein>
    <submittedName>
        <fullName evidence="2">Uncharacterized protein</fullName>
    </submittedName>
</protein>
<comment type="caution">
    <text evidence="2">The sequence shown here is derived from an EMBL/GenBank/DDBJ whole genome shotgun (WGS) entry which is preliminary data.</text>
</comment>
<dbReference type="EMBL" id="PEBQ01000184">
    <property type="protein sequence ID" value="PHY92830.1"/>
    <property type="molecule type" value="Genomic_DNA"/>
</dbReference>
<reference evidence="2 3" key="1">
    <citation type="submission" date="2017-10" db="EMBL/GenBank/DDBJ databases">
        <title>Genomic analysis of the genus Acetobacter.</title>
        <authorList>
            <person name="Kim K.H."/>
            <person name="Chun B.H."/>
            <person name="Son A.R."/>
            <person name="Jeon C.O."/>
        </authorList>
    </citation>
    <scope>NUCLEOTIDE SEQUENCE [LARGE SCALE GENOMIC DNA]</scope>
    <source>
        <strain evidence="2 3">LHT 2458</strain>
    </source>
</reference>
<evidence type="ECO:0000313" key="3">
    <source>
        <dbReference type="Proteomes" id="UP000228751"/>
    </source>
</evidence>
<keyword evidence="3" id="KW-1185">Reference proteome</keyword>
<accession>A0A2G4R8F9</accession>
<dbReference type="OrthoDB" id="6430685at2"/>
<name>A0A2G4R8F9_9PROT</name>
<evidence type="ECO:0000313" key="2">
    <source>
        <dbReference type="EMBL" id="PHY92830.1"/>
    </source>
</evidence>
<evidence type="ECO:0000256" key="1">
    <source>
        <dbReference type="SAM" id="MobiDB-lite"/>
    </source>
</evidence>
<proteinExistence type="predicted"/>
<feature type="compositionally biased region" description="Basic and acidic residues" evidence="1">
    <location>
        <begin position="110"/>
        <end position="119"/>
    </location>
</feature>
<sequence>MTSSEKVGTSTIDREIAQSSLLSENAFKRLLTLSEDGSIAQSGLHIAFLWGLTVSDRYVLTDSYTSLVNDTCARNPESLLNPNYFKFFEGYFRSHPKIMVLPIRPRKSKYSQDDKDKPYHLSSDGGSPNPTDAKDKGDEWVSVLTFIDPSNVNVGIMLFAWGDIKSGFISTRAVHLDLIKLKEHLDISGVQIAAYGDVTNFICGAIKITHDKAFDIYGSDGVPGAEQEAIMLTELPFFLGVVLGMYSKNTRKIRSGVNEKVRTPEPSIAQECEGKDIFLFPPLSAIQSSSPSFAYERRFFKPGLVWR</sequence>